<keyword evidence="13" id="KW-0628">Postsynaptic cell membrane</keyword>
<gene>
    <name evidence="20" type="primary">Cre-acr-11</name>
    <name evidence="20" type="ORF">CRE_28231</name>
</gene>
<proteinExistence type="inferred from homology"/>
<evidence type="ECO:0000256" key="5">
    <source>
        <dbReference type="ARBA" id="ARBA00022729"/>
    </source>
</evidence>
<evidence type="ECO:0000256" key="8">
    <source>
        <dbReference type="ARBA" id="ARBA00023065"/>
    </source>
</evidence>
<dbReference type="PRINTS" id="PR00254">
    <property type="entry name" value="NICOTINICR"/>
</dbReference>
<evidence type="ECO:0000256" key="11">
    <source>
        <dbReference type="ARBA" id="ARBA00023170"/>
    </source>
</evidence>
<evidence type="ECO:0000256" key="1">
    <source>
        <dbReference type="ARBA" id="ARBA00009237"/>
    </source>
</evidence>
<evidence type="ECO:0000256" key="14">
    <source>
        <dbReference type="ARBA" id="ARBA00023286"/>
    </source>
</evidence>
<keyword evidence="3" id="KW-1003">Cell membrane</keyword>
<keyword evidence="15 17" id="KW-0407">Ion channel</keyword>
<keyword evidence="14" id="KW-1071">Ligand-gated ion channel</keyword>
<evidence type="ECO:0000259" key="18">
    <source>
        <dbReference type="Pfam" id="PF02931"/>
    </source>
</evidence>
<feature type="transmembrane region" description="Helical" evidence="17">
    <location>
        <begin position="287"/>
        <end position="305"/>
    </location>
</feature>
<evidence type="ECO:0000259" key="19">
    <source>
        <dbReference type="Pfam" id="PF02932"/>
    </source>
</evidence>
<keyword evidence="9 17" id="KW-0472">Membrane</keyword>
<reference evidence="20" key="1">
    <citation type="submission" date="2007-07" db="EMBL/GenBank/DDBJ databases">
        <title>PCAP assembly of the Caenorhabditis remanei genome.</title>
        <authorList>
            <consortium name="The Caenorhabditis remanei Sequencing Consortium"/>
            <person name="Wilson R.K."/>
        </authorList>
    </citation>
    <scope>NUCLEOTIDE SEQUENCE [LARGE SCALE GENOMIC DNA]</scope>
    <source>
        <strain evidence="20">PB4641</strain>
    </source>
</reference>
<feature type="transmembrane region" description="Helical" evidence="17">
    <location>
        <begin position="256"/>
        <end position="275"/>
    </location>
</feature>
<dbReference type="InterPro" id="IPR006201">
    <property type="entry name" value="Neur_channel"/>
</dbReference>
<dbReference type="Proteomes" id="UP000008281">
    <property type="component" value="Unassembled WGS sequence"/>
</dbReference>
<evidence type="ECO:0000256" key="10">
    <source>
        <dbReference type="ARBA" id="ARBA00023157"/>
    </source>
</evidence>
<dbReference type="InParanoid" id="E3LLN0"/>
<dbReference type="Gene3D" id="1.20.58.390">
    <property type="entry name" value="Neurotransmitter-gated ion-channel transmembrane domain"/>
    <property type="match status" value="2"/>
</dbReference>
<keyword evidence="4 17" id="KW-0812">Transmembrane</keyword>
<organism evidence="21">
    <name type="scientific">Caenorhabditis remanei</name>
    <name type="common">Caenorhabditis vulgaris</name>
    <dbReference type="NCBI Taxonomy" id="31234"/>
    <lineage>
        <taxon>Eukaryota</taxon>
        <taxon>Metazoa</taxon>
        <taxon>Ecdysozoa</taxon>
        <taxon>Nematoda</taxon>
        <taxon>Chromadorea</taxon>
        <taxon>Rhabditida</taxon>
        <taxon>Rhabditina</taxon>
        <taxon>Rhabditomorpha</taxon>
        <taxon>Rhabditoidea</taxon>
        <taxon>Rhabditidae</taxon>
        <taxon>Peloderinae</taxon>
        <taxon>Caenorhabditis</taxon>
    </lineage>
</organism>
<protein>
    <submittedName>
        <fullName evidence="20">CRE-ACR-11 protein</fullName>
    </submittedName>
</protein>
<evidence type="ECO:0000256" key="9">
    <source>
        <dbReference type="ARBA" id="ARBA00023136"/>
    </source>
</evidence>
<feature type="chain" id="PRO_5022249996" evidence="17">
    <location>
        <begin position="23"/>
        <end position="477"/>
    </location>
</feature>
<dbReference type="SUPFAM" id="SSF90112">
    <property type="entry name" value="Neurotransmitter-gated ion-channel transmembrane pore"/>
    <property type="match status" value="1"/>
</dbReference>
<keyword evidence="7" id="KW-0770">Synapse</keyword>
<keyword evidence="11" id="KW-0675">Receptor</keyword>
<dbReference type="FunCoup" id="E3LLN0">
    <property type="interactions" value="157"/>
</dbReference>
<sequence length="477" mass="54701">MIFKQITFFFTIFLTLLNSKLGNGSVAETKLFTDLLKGYNPLERPVQNSSQPLVVKIKLFLQQILDVDEKNQIVSVNAWLSYTWFDHKLQWEPKKYGGIQDIRFPGSSDHIWKPDVLLYNRLVFSVSIFRLIVFSAAEDFDSTFKSNLLTYHTGTVVWIPPGVLKFVCQLDVTWFPFDDQVCEMKFGSWTFHGYAIDLQIDDDSNGTQSMDLSTYLVNGEWQVISTNAKRIVSYFKCCPEPYPTVNYYLHIRRRTLYYGFNLIIPSLLISLMAILGFMFPPDAGEKITLEVTILLAIVFFLSMVSEMTPPTSEAVPLIGVFFSCCMLVVSASVVFTIVVLNLHFRSADSHEMNPLVRRILLEFLPWLLFMSRPGYKFVKANVIDNTDKMPKKPKNPLDCNLPSNHAGYEAQILLLHSVHTELRKVVAFYSKEEHDERIQTDWRFAAMVVDRACLLLFTVFIVISILAIMMSAPHIIA</sequence>
<evidence type="ECO:0000256" key="7">
    <source>
        <dbReference type="ARBA" id="ARBA00023018"/>
    </source>
</evidence>
<keyword evidence="6 17" id="KW-1133">Transmembrane helix</keyword>
<evidence type="ECO:0000256" key="15">
    <source>
        <dbReference type="ARBA" id="ARBA00023303"/>
    </source>
</evidence>
<feature type="domain" description="Neurotransmitter-gated ion-channel ligand-binding" evidence="18">
    <location>
        <begin position="28"/>
        <end position="255"/>
    </location>
</feature>
<dbReference type="AlphaFoldDB" id="E3LLN0"/>
<evidence type="ECO:0000256" key="4">
    <source>
        <dbReference type="ARBA" id="ARBA00022692"/>
    </source>
</evidence>
<keyword evidence="5 17" id="KW-0732">Signal</keyword>
<dbReference type="InterPro" id="IPR018000">
    <property type="entry name" value="Neurotransmitter_ion_chnl_CS"/>
</dbReference>
<keyword evidence="10" id="KW-1015">Disulfide bond</keyword>
<comment type="similarity">
    <text evidence="1">Belongs to the ligand-gated ion channel (TC 1.A.9) family. Acetylcholine receptor (TC 1.A.9.1) subfamily.</text>
</comment>
<dbReference type="InterPro" id="IPR002394">
    <property type="entry name" value="Nicotinic_acetylcholine_rcpt"/>
</dbReference>
<evidence type="ECO:0000256" key="2">
    <source>
        <dbReference type="ARBA" id="ARBA00022448"/>
    </source>
</evidence>
<dbReference type="FunFam" id="1.20.58.390:FF:000046">
    <property type="entry name" value="AcetylCholine Receptor"/>
    <property type="match status" value="1"/>
</dbReference>
<evidence type="ECO:0000256" key="12">
    <source>
        <dbReference type="ARBA" id="ARBA00023180"/>
    </source>
</evidence>
<dbReference type="FunFam" id="2.70.170.10:FF:000016">
    <property type="entry name" value="Nicotinic acetylcholine receptor subunit"/>
    <property type="match status" value="1"/>
</dbReference>
<dbReference type="Gene3D" id="2.70.170.10">
    <property type="entry name" value="Neurotransmitter-gated ion-channel ligand-binding domain"/>
    <property type="match status" value="1"/>
</dbReference>
<dbReference type="GO" id="GO:0022848">
    <property type="term" value="F:acetylcholine-gated monoatomic cation-selective channel activity"/>
    <property type="evidence" value="ECO:0007669"/>
    <property type="project" value="InterPro"/>
</dbReference>
<feature type="transmembrane region" description="Helical" evidence="17">
    <location>
        <begin position="452"/>
        <end position="476"/>
    </location>
</feature>
<feature type="domain" description="Neurotransmitter-gated ion-channel transmembrane" evidence="19">
    <location>
        <begin position="262"/>
        <end position="464"/>
    </location>
</feature>
<evidence type="ECO:0000256" key="13">
    <source>
        <dbReference type="ARBA" id="ARBA00023257"/>
    </source>
</evidence>
<dbReference type="InterPro" id="IPR006029">
    <property type="entry name" value="Neurotrans-gated_channel_TM"/>
</dbReference>
<evidence type="ECO:0000256" key="6">
    <source>
        <dbReference type="ARBA" id="ARBA00022989"/>
    </source>
</evidence>
<keyword evidence="21" id="KW-1185">Reference proteome</keyword>
<feature type="signal peptide" evidence="17">
    <location>
        <begin position="1"/>
        <end position="22"/>
    </location>
</feature>
<dbReference type="OrthoDB" id="5975154at2759"/>
<dbReference type="InterPro" id="IPR036734">
    <property type="entry name" value="Neur_chan_lig-bd_sf"/>
</dbReference>
<dbReference type="eggNOG" id="KOG3646">
    <property type="taxonomic scope" value="Eukaryota"/>
</dbReference>
<evidence type="ECO:0000256" key="16">
    <source>
        <dbReference type="ARBA" id="ARBA00034104"/>
    </source>
</evidence>
<dbReference type="CDD" id="cd19051">
    <property type="entry name" value="LGIC_TM_cation"/>
    <property type="match status" value="1"/>
</dbReference>
<dbReference type="CDD" id="cd18997">
    <property type="entry name" value="LGIC_ECD_nAChR"/>
    <property type="match status" value="1"/>
</dbReference>
<evidence type="ECO:0000313" key="20">
    <source>
        <dbReference type="EMBL" id="EFP02831.1"/>
    </source>
</evidence>
<dbReference type="FunFam" id="1.20.58.390:FF:000105">
    <property type="entry name" value="AcetylCholine Receptor"/>
    <property type="match status" value="1"/>
</dbReference>
<dbReference type="HOGENOM" id="CLU_018074_0_3_1"/>
<accession>E3LLN0</accession>
<dbReference type="PRINTS" id="PR00252">
    <property type="entry name" value="NRIONCHANNEL"/>
</dbReference>
<dbReference type="Pfam" id="PF02932">
    <property type="entry name" value="Neur_chan_memb"/>
    <property type="match status" value="1"/>
</dbReference>
<dbReference type="PROSITE" id="PS00236">
    <property type="entry name" value="NEUROTR_ION_CHANNEL"/>
    <property type="match status" value="1"/>
</dbReference>
<dbReference type="Pfam" id="PF02931">
    <property type="entry name" value="Neur_chan_LBD"/>
    <property type="match status" value="1"/>
</dbReference>
<evidence type="ECO:0000313" key="21">
    <source>
        <dbReference type="Proteomes" id="UP000008281"/>
    </source>
</evidence>
<evidence type="ECO:0000256" key="17">
    <source>
        <dbReference type="RuleBase" id="RU000687"/>
    </source>
</evidence>
<dbReference type="GO" id="GO:0004888">
    <property type="term" value="F:transmembrane signaling receptor activity"/>
    <property type="evidence" value="ECO:0007669"/>
    <property type="project" value="InterPro"/>
</dbReference>
<keyword evidence="8 17" id="KW-0406">Ion transport</keyword>
<feature type="transmembrane region" description="Helical" evidence="17">
    <location>
        <begin position="317"/>
        <end position="342"/>
    </location>
</feature>
<dbReference type="InterPro" id="IPR006202">
    <property type="entry name" value="Neur_chan_lig-bd"/>
</dbReference>
<dbReference type="EMBL" id="DS268411">
    <property type="protein sequence ID" value="EFP02831.1"/>
    <property type="molecule type" value="Genomic_DNA"/>
</dbReference>
<comment type="subcellular location">
    <subcellularLocation>
        <location evidence="16">Postsynaptic cell membrane</location>
        <topology evidence="16">Multi-pass membrane protein</topology>
    </subcellularLocation>
</comment>
<dbReference type="InterPro" id="IPR036719">
    <property type="entry name" value="Neuro-gated_channel_TM_sf"/>
</dbReference>
<dbReference type="PANTHER" id="PTHR18945">
    <property type="entry name" value="NEUROTRANSMITTER GATED ION CHANNEL"/>
    <property type="match status" value="1"/>
</dbReference>
<name>E3LLN0_CAERE</name>
<dbReference type="InterPro" id="IPR038050">
    <property type="entry name" value="Neuro_actylchol_rec"/>
</dbReference>
<keyword evidence="12" id="KW-0325">Glycoprotein</keyword>
<dbReference type="STRING" id="31234.E3LLN0"/>
<dbReference type="NCBIfam" id="TIGR00860">
    <property type="entry name" value="LIC"/>
    <property type="match status" value="1"/>
</dbReference>
<evidence type="ECO:0000256" key="3">
    <source>
        <dbReference type="ARBA" id="ARBA00022475"/>
    </source>
</evidence>
<dbReference type="OMA" id="NFVCASN"/>
<keyword evidence="2 17" id="KW-0813">Transport</keyword>
<dbReference type="GO" id="GO:0045211">
    <property type="term" value="C:postsynaptic membrane"/>
    <property type="evidence" value="ECO:0007669"/>
    <property type="project" value="UniProtKB-SubCell"/>
</dbReference>
<dbReference type="SUPFAM" id="SSF63712">
    <property type="entry name" value="Nicotinic receptor ligand binding domain-like"/>
    <property type="match status" value="1"/>
</dbReference>